<evidence type="ECO:0000313" key="2">
    <source>
        <dbReference type="Proteomes" id="UP000563094"/>
    </source>
</evidence>
<gene>
    <name evidence="1" type="ORF">FHS90_001435</name>
</gene>
<evidence type="ECO:0008006" key="3">
    <source>
        <dbReference type="Google" id="ProtNLM"/>
    </source>
</evidence>
<dbReference type="Proteomes" id="UP000563094">
    <property type="component" value="Unassembled WGS sequence"/>
</dbReference>
<sequence length="60" mass="6732">MGYDFGRVFKNRASLQLEATAQNVFVLTDYSGQDPETAYGFDGFAYPKARTFSLQLNVTL</sequence>
<dbReference type="AlphaFoldDB" id="A0A839GIZ8"/>
<dbReference type="RefSeq" id="WP_182512483.1">
    <property type="nucleotide sequence ID" value="NZ_JACJIQ010000004.1"/>
</dbReference>
<protein>
    <recommendedName>
        <fullName evidence="3">TonB-dependent receptor-like beta-barrel domain-containing protein</fullName>
    </recommendedName>
</protein>
<name>A0A839GIZ8_9BACT</name>
<keyword evidence="2" id="KW-1185">Reference proteome</keyword>
<dbReference type="EMBL" id="JACJIQ010000004">
    <property type="protein sequence ID" value="MBA9076729.1"/>
    <property type="molecule type" value="Genomic_DNA"/>
</dbReference>
<evidence type="ECO:0000313" key="1">
    <source>
        <dbReference type="EMBL" id="MBA9076729.1"/>
    </source>
</evidence>
<comment type="caution">
    <text evidence="1">The sequence shown here is derived from an EMBL/GenBank/DDBJ whole genome shotgun (WGS) entry which is preliminary data.</text>
</comment>
<accession>A0A839GIZ8</accession>
<proteinExistence type="predicted"/>
<organism evidence="1 2">
    <name type="scientific">Rufibacter quisquiliarum</name>
    <dbReference type="NCBI Taxonomy" id="1549639"/>
    <lineage>
        <taxon>Bacteria</taxon>
        <taxon>Pseudomonadati</taxon>
        <taxon>Bacteroidota</taxon>
        <taxon>Cytophagia</taxon>
        <taxon>Cytophagales</taxon>
        <taxon>Hymenobacteraceae</taxon>
        <taxon>Rufibacter</taxon>
    </lineage>
</organism>
<reference evidence="1 2" key="1">
    <citation type="submission" date="2020-08" db="EMBL/GenBank/DDBJ databases">
        <title>Genomic Encyclopedia of Type Strains, Phase IV (KMG-IV): sequencing the most valuable type-strain genomes for metagenomic binning, comparative biology and taxonomic classification.</title>
        <authorList>
            <person name="Goeker M."/>
        </authorList>
    </citation>
    <scope>NUCLEOTIDE SEQUENCE [LARGE SCALE GENOMIC DNA]</scope>
    <source>
        <strain evidence="1 2">DSM 29854</strain>
    </source>
</reference>